<dbReference type="SUPFAM" id="SSF53850">
    <property type="entry name" value="Periplasmic binding protein-like II"/>
    <property type="match status" value="1"/>
</dbReference>
<evidence type="ECO:0000313" key="7">
    <source>
        <dbReference type="Proteomes" id="UP000609531"/>
    </source>
</evidence>
<keyword evidence="7" id="KW-1185">Reference proteome</keyword>
<keyword evidence="3" id="KW-0238">DNA-binding</keyword>
<protein>
    <submittedName>
        <fullName evidence="6">LysR family transcriptional regulator</fullName>
    </submittedName>
</protein>
<dbReference type="InterPro" id="IPR050950">
    <property type="entry name" value="HTH-type_LysR_regulators"/>
</dbReference>
<dbReference type="InterPro" id="IPR036388">
    <property type="entry name" value="WH-like_DNA-bd_sf"/>
</dbReference>
<dbReference type="Pfam" id="PF03466">
    <property type="entry name" value="LysR_substrate"/>
    <property type="match status" value="1"/>
</dbReference>
<comment type="similarity">
    <text evidence="1">Belongs to the LysR transcriptional regulatory family.</text>
</comment>
<dbReference type="InterPro" id="IPR005119">
    <property type="entry name" value="LysR_subst-bd"/>
</dbReference>
<dbReference type="Pfam" id="PF00126">
    <property type="entry name" value="HTH_1"/>
    <property type="match status" value="1"/>
</dbReference>
<keyword evidence="4" id="KW-0804">Transcription</keyword>
<accession>A0A934IQB3</accession>
<proteinExistence type="inferred from homology"/>
<dbReference type="GO" id="GO:0003700">
    <property type="term" value="F:DNA-binding transcription factor activity"/>
    <property type="evidence" value="ECO:0007669"/>
    <property type="project" value="InterPro"/>
</dbReference>
<dbReference type="RefSeq" id="WP_198882639.1">
    <property type="nucleotide sequence ID" value="NZ_JAEKJA010000010.1"/>
</dbReference>
<dbReference type="InterPro" id="IPR036390">
    <property type="entry name" value="WH_DNA-bd_sf"/>
</dbReference>
<evidence type="ECO:0000256" key="2">
    <source>
        <dbReference type="ARBA" id="ARBA00023015"/>
    </source>
</evidence>
<dbReference type="InterPro" id="IPR000847">
    <property type="entry name" value="LysR_HTH_N"/>
</dbReference>
<dbReference type="PROSITE" id="PS50931">
    <property type="entry name" value="HTH_LYSR"/>
    <property type="match status" value="1"/>
</dbReference>
<dbReference type="GO" id="GO:0003677">
    <property type="term" value="F:DNA binding"/>
    <property type="evidence" value="ECO:0007669"/>
    <property type="project" value="UniProtKB-KW"/>
</dbReference>
<evidence type="ECO:0000259" key="5">
    <source>
        <dbReference type="PROSITE" id="PS50931"/>
    </source>
</evidence>
<dbReference type="EMBL" id="JAEKJA010000010">
    <property type="protein sequence ID" value="MBJ3776750.1"/>
    <property type="molecule type" value="Genomic_DNA"/>
</dbReference>
<gene>
    <name evidence="6" type="ORF">JCR33_13675</name>
</gene>
<dbReference type="GO" id="GO:0005829">
    <property type="term" value="C:cytosol"/>
    <property type="evidence" value="ECO:0007669"/>
    <property type="project" value="TreeGrafter"/>
</dbReference>
<dbReference type="AlphaFoldDB" id="A0A934IQB3"/>
<comment type="caution">
    <text evidence="6">The sequence shown here is derived from an EMBL/GenBank/DDBJ whole genome shotgun (WGS) entry which is preliminary data.</text>
</comment>
<evidence type="ECO:0000313" key="6">
    <source>
        <dbReference type="EMBL" id="MBJ3776750.1"/>
    </source>
</evidence>
<evidence type="ECO:0000256" key="3">
    <source>
        <dbReference type="ARBA" id="ARBA00023125"/>
    </source>
</evidence>
<evidence type="ECO:0000256" key="1">
    <source>
        <dbReference type="ARBA" id="ARBA00009437"/>
    </source>
</evidence>
<organism evidence="6 7">
    <name type="scientific">Acuticoccus mangrovi</name>
    <dbReference type="NCBI Taxonomy" id="2796142"/>
    <lineage>
        <taxon>Bacteria</taxon>
        <taxon>Pseudomonadati</taxon>
        <taxon>Pseudomonadota</taxon>
        <taxon>Alphaproteobacteria</taxon>
        <taxon>Hyphomicrobiales</taxon>
        <taxon>Amorphaceae</taxon>
        <taxon>Acuticoccus</taxon>
    </lineage>
</organism>
<keyword evidence="2" id="KW-0805">Transcription regulation</keyword>
<name>A0A934IQB3_9HYPH</name>
<dbReference type="SUPFAM" id="SSF46785">
    <property type="entry name" value="Winged helix' DNA-binding domain"/>
    <property type="match status" value="1"/>
</dbReference>
<reference evidence="6" key="1">
    <citation type="submission" date="2020-12" db="EMBL/GenBank/DDBJ databases">
        <title>Bacterial taxonomy.</title>
        <authorList>
            <person name="Pan X."/>
        </authorList>
    </citation>
    <scope>NUCLEOTIDE SEQUENCE</scope>
    <source>
        <strain evidence="6">B2012</strain>
    </source>
</reference>
<dbReference type="Gene3D" id="1.10.10.10">
    <property type="entry name" value="Winged helix-like DNA-binding domain superfamily/Winged helix DNA-binding domain"/>
    <property type="match status" value="1"/>
</dbReference>
<dbReference type="Proteomes" id="UP000609531">
    <property type="component" value="Unassembled WGS sequence"/>
</dbReference>
<dbReference type="PANTHER" id="PTHR30419:SF2">
    <property type="entry name" value="LYSR FAMILY TRANSCRIPTIONAL REGULATOR"/>
    <property type="match status" value="1"/>
</dbReference>
<feature type="domain" description="HTH lysR-type" evidence="5">
    <location>
        <begin position="1"/>
        <end position="56"/>
    </location>
</feature>
<dbReference type="PANTHER" id="PTHR30419">
    <property type="entry name" value="HTH-TYPE TRANSCRIPTIONAL REGULATOR YBHD"/>
    <property type="match status" value="1"/>
</dbReference>
<sequence length="286" mass="30895">MRALRTLVEIDRIGSFAAAAERLGMTLSTLSVQMKTLEDELQFALFDRRHRPPQMTPAARQVAVHARTILAEVDAVRGLGDEPGALKGVLRVGFVGTASVRLLPDFLSAAALRQPAARFEVESGLSTDLLRRVARGELDAAVVTESPDMPLGVRIHRLRREAFALACPQDAPQRDLVRCCAELAFIRFLPSTGIGLIVDNYLRHHAGPVRETVTLDSVEAVMGCVNRGLGFAVLPEPDARRYASAAHVAALDAPPLERYLSIAVQEDGPGAVHAEALRDLFEAVAA</sequence>
<evidence type="ECO:0000256" key="4">
    <source>
        <dbReference type="ARBA" id="ARBA00023163"/>
    </source>
</evidence>
<dbReference type="Gene3D" id="3.40.190.10">
    <property type="entry name" value="Periplasmic binding protein-like II"/>
    <property type="match status" value="2"/>
</dbReference>